<reference evidence="3 4" key="1">
    <citation type="submission" date="2020-08" db="EMBL/GenBank/DDBJ databases">
        <title>The genome sequence of type strain Novosphingobium piscinae KCTC 42194.</title>
        <authorList>
            <person name="Liu Y."/>
        </authorList>
    </citation>
    <scope>NUCLEOTIDE SEQUENCE [LARGE SCALE GENOMIC DNA]</scope>
    <source>
        <strain evidence="3 4">KCTC 42194</strain>
    </source>
</reference>
<dbReference type="EMBL" id="JACLAX010000002">
    <property type="protein sequence ID" value="MBC2668233.1"/>
    <property type="molecule type" value="Genomic_DNA"/>
</dbReference>
<dbReference type="Gene3D" id="2.10.109.10">
    <property type="entry name" value="Umud Fragment, subunit A"/>
    <property type="match status" value="1"/>
</dbReference>
<name>A0A7X1KP88_9SPHN</name>
<dbReference type="GO" id="GO:0004252">
    <property type="term" value="F:serine-type endopeptidase activity"/>
    <property type="evidence" value="ECO:0007669"/>
    <property type="project" value="InterPro"/>
</dbReference>
<evidence type="ECO:0000256" key="1">
    <source>
        <dbReference type="SAM" id="Phobius"/>
    </source>
</evidence>
<gene>
    <name evidence="3" type="ORF">H7F53_03635</name>
</gene>
<comment type="caution">
    <text evidence="3">The sequence shown here is derived from an EMBL/GenBank/DDBJ whole genome shotgun (WGS) entry which is preliminary data.</text>
</comment>
<dbReference type="Proteomes" id="UP000551327">
    <property type="component" value="Unassembled WGS sequence"/>
</dbReference>
<keyword evidence="1" id="KW-0812">Transmembrane</keyword>
<feature type="transmembrane region" description="Helical" evidence="1">
    <location>
        <begin position="26"/>
        <end position="46"/>
    </location>
</feature>
<keyword evidence="1" id="KW-1133">Transmembrane helix</keyword>
<accession>A0A7X1KP88</accession>
<dbReference type="Pfam" id="PF10502">
    <property type="entry name" value="Peptidase_S26"/>
    <property type="match status" value="1"/>
</dbReference>
<evidence type="ECO:0000259" key="2">
    <source>
        <dbReference type="Pfam" id="PF10502"/>
    </source>
</evidence>
<sequence length="184" mass="19862">MWRAGWECSPVPRANRLLGLPAARRLLLWSGLGAGALALSALATFARGHALMINVSPSLPYWALWLERGRVPERGDIVLFDPPISPLVVRHFGARPKPFGKRVLGVPGDVVTEENRVFAINGTPVATAKRVSRLGEPLALGPTGRLPAGCYFVAGEHPDSFDSRYAAIGWICRPRVLGSGRPVL</sequence>
<organism evidence="3 4">
    <name type="scientific">Novosphingobium piscinae</name>
    <dbReference type="NCBI Taxonomy" id="1507448"/>
    <lineage>
        <taxon>Bacteria</taxon>
        <taxon>Pseudomonadati</taxon>
        <taxon>Pseudomonadota</taxon>
        <taxon>Alphaproteobacteria</taxon>
        <taxon>Sphingomonadales</taxon>
        <taxon>Sphingomonadaceae</taxon>
        <taxon>Novosphingobium</taxon>
    </lineage>
</organism>
<keyword evidence="4" id="KW-1185">Reference proteome</keyword>
<dbReference type="SUPFAM" id="SSF51306">
    <property type="entry name" value="LexA/Signal peptidase"/>
    <property type="match status" value="1"/>
</dbReference>
<dbReference type="CDD" id="cd06462">
    <property type="entry name" value="Peptidase_S24_S26"/>
    <property type="match status" value="1"/>
</dbReference>
<feature type="domain" description="Peptidase S26" evidence="2">
    <location>
        <begin position="43"/>
        <end position="179"/>
    </location>
</feature>
<evidence type="ECO:0000313" key="3">
    <source>
        <dbReference type="EMBL" id="MBC2668233.1"/>
    </source>
</evidence>
<protein>
    <submittedName>
        <fullName evidence="3">S26 family signal peptidase</fullName>
    </submittedName>
</protein>
<evidence type="ECO:0000313" key="4">
    <source>
        <dbReference type="Proteomes" id="UP000551327"/>
    </source>
</evidence>
<dbReference type="InterPro" id="IPR019533">
    <property type="entry name" value="Peptidase_S26"/>
</dbReference>
<dbReference type="GO" id="GO:0006465">
    <property type="term" value="P:signal peptide processing"/>
    <property type="evidence" value="ECO:0007669"/>
    <property type="project" value="InterPro"/>
</dbReference>
<proteinExistence type="predicted"/>
<dbReference type="AlphaFoldDB" id="A0A7X1KP88"/>
<dbReference type="InterPro" id="IPR036286">
    <property type="entry name" value="LexA/Signal_pep-like_sf"/>
</dbReference>
<keyword evidence="1" id="KW-0472">Membrane</keyword>